<feature type="binding site" evidence="7">
    <location>
        <position position="40"/>
    </location>
    <ligand>
        <name>ATP</name>
        <dbReference type="ChEBI" id="CHEBI:30616"/>
    </ligand>
</feature>
<evidence type="ECO:0000313" key="11">
    <source>
        <dbReference type="EMBL" id="MBB4908317.1"/>
    </source>
</evidence>
<dbReference type="PANTHER" id="PTHR43289:SF6">
    <property type="entry name" value="SERINE_THREONINE-PROTEIN KINASE NEKL-3"/>
    <property type="match status" value="1"/>
</dbReference>
<dbReference type="InterPro" id="IPR000719">
    <property type="entry name" value="Prot_kinase_dom"/>
</dbReference>
<dbReference type="EC" id="2.7.11.1" evidence="1"/>
<evidence type="ECO:0000256" key="3">
    <source>
        <dbReference type="ARBA" id="ARBA00022679"/>
    </source>
</evidence>
<keyword evidence="9" id="KW-0472">Membrane</keyword>
<keyword evidence="9" id="KW-1133">Transmembrane helix</keyword>
<keyword evidence="6 7" id="KW-0067">ATP-binding</keyword>
<organism evidence="11 12">
    <name type="scientific">Actinophytocola algeriensis</name>
    <dbReference type="NCBI Taxonomy" id="1768010"/>
    <lineage>
        <taxon>Bacteria</taxon>
        <taxon>Bacillati</taxon>
        <taxon>Actinomycetota</taxon>
        <taxon>Actinomycetes</taxon>
        <taxon>Pseudonocardiales</taxon>
        <taxon>Pseudonocardiaceae</taxon>
    </lineage>
</organism>
<evidence type="ECO:0000256" key="5">
    <source>
        <dbReference type="ARBA" id="ARBA00022777"/>
    </source>
</evidence>
<dbReference type="InterPro" id="IPR017441">
    <property type="entry name" value="Protein_kinase_ATP_BS"/>
</dbReference>
<dbReference type="PANTHER" id="PTHR43289">
    <property type="entry name" value="MITOGEN-ACTIVATED PROTEIN KINASE KINASE KINASE 20-RELATED"/>
    <property type="match status" value="1"/>
</dbReference>
<comment type="caution">
    <text evidence="11">The sequence shown here is derived from an EMBL/GenBank/DDBJ whole genome shotgun (WGS) entry which is preliminary data.</text>
</comment>
<keyword evidence="3" id="KW-0808">Transferase</keyword>
<feature type="transmembrane region" description="Helical" evidence="9">
    <location>
        <begin position="248"/>
        <end position="270"/>
    </location>
</feature>
<feature type="region of interest" description="Disordered" evidence="8">
    <location>
        <begin position="274"/>
        <end position="305"/>
    </location>
</feature>
<evidence type="ECO:0000256" key="8">
    <source>
        <dbReference type="SAM" id="MobiDB-lite"/>
    </source>
</evidence>
<dbReference type="PROSITE" id="PS00109">
    <property type="entry name" value="PROTEIN_KINASE_TYR"/>
    <property type="match status" value="1"/>
</dbReference>
<evidence type="ECO:0000256" key="4">
    <source>
        <dbReference type="ARBA" id="ARBA00022741"/>
    </source>
</evidence>
<dbReference type="Proteomes" id="UP000520767">
    <property type="component" value="Unassembled WGS sequence"/>
</dbReference>
<keyword evidence="12" id="KW-1185">Reference proteome</keyword>
<keyword evidence="4 7" id="KW-0547">Nucleotide-binding</keyword>
<sequence length="607" mass="64414">MRSGDVIADRYRLEDTVGAGGMGVVWRATDLELRRVVAVKRTSTGDGEQLRREARIGAGLQHPNVISVFDVVAEDDERWLVMEYLPARSLRDILRADGPLTPAGAAHVGVQVATALSAMHAKGMVHRDITPANILVTEDGTAKLADLGIAIWSEVTVTGSAQSPGTPGYLTPEVTRGGAATPAADMYALGVTLSAAVEGAAGNGALTGVLSQLTAETPSRRLSAEAAAGRLRKVARGTAVARRKATRLGLLAAGVVVVLVAGLVFVPRLLPGSEGSQGDNAGDGTGGTVAAEPPGTPAPRREVPGAGNAKLLYGLSGGANLAQASELVAETPVGMLTTTFHQTSDLKTLNTWRETVVPDAYRKGYALHLIVPSWLDDDNPEIPLDTPYGRACGRGEPFTDQFLDDMRSLARIFAGRPDGPPLYVTVFHEVNAFACGDDGYYENSIATRAYYRALKDRYLEIREVFHAGAPNGRVGMGWQGWQSDLDDNPELGGGPSMFDHFADVLAVSDFNSVLCKEPEGNVEDVRLTVAALGEYAPVMVGAYANKDVPPDVVDKDVRALLTDSSIAALVADGLFAWNFNRESVIIEAGRPTYEFVMDVVRRTGREP</sequence>
<dbReference type="EMBL" id="JACHJQ010000004">
    <property type="protein sequence ID" value="MBB4908317.1"/>
    <property type="molecule type" value="Genomic_DNA"/>
</dbReference>
<dbReference type="Gene3D" id="3.30.200.20">
    <property type="entry name" value="Phosphorylase Kinase, domain 1"/>
    <property type="match status" value="1"/>
</dbReference>
<keyword evidence="2" id="KW-0723">Serine/threonine-protein kinase</keyword>
<dbReference type="InterPro" id="IPR011009">
    <property type="entry name" value="Kinase-like_dom_sf"/>
</dbReference>
<evidence type="ECO:0000256" key="1">
    <source>
        <dbReference type="ARBA" id="ARBA00012513"/>
    </source>
</evidence>
<evidence type="ECO:0000256" key="7">
    <source>
        <dbReference type="PROSITE-ProRule" id="PRU10141"/>
    </source>
</evidence>
<dbReference type="SUPFAM" id="SSF51445">
    <property type="entry name" value="(Trans)glycosidases"/>
    <property type="match status" value="1"/>
</dbReference>
<name>A0A7W7Q7E8_9PSEU</name>
<evidence type="ECO:0000259" key="10">
    <source>
        <dbReference type="PROSITE" id="PS50011"/>
    </source>
</evidence>
<evidence type="ECO:0000256" key="6">
    <source>
        <dbReference type="ARBA" id="ARBA00022840"/>
    </source>
</evidence>
<accession>A0A7W7Q7E8</accession>
<protein>
    <recommendedName>
        <fullName evidence="1">non-specific serine/threonine protein kinase</fullName>
        <ecNumber evidence="1">2.7.11.1</ecNumber>
    </recommendedName>
</protein>
<dbReference type="SMART" id="SM00220">
    <property type="entry name" value="S_TKc"/>
    <property type="match status" value="1"/>
</dbReference>
<dbReference type="RefSeq" id="WP_311771213.1">
    <property type="nucleotide sequence ID" value="NZ_JACHJQ010000004.1"/>
</dbReference>
<reference evidence="11 12" key="1">
    <citation type="submission" date="2020-08" db="EMBL/GenBank/DDBJ databases">
        <title>Genomic Encyclopedia of Type Strains, Phase III (KMG-III): the genomes of soil and plant-associated and newly described type strains.</title>
        <authorList>
            <person name="Whitman W."/>
        </authorList>
    </citation>
    <scope>NUCLEOTIDE SEQUENCE [LARGE SCALE GENOMIC DNA]</scope>
    <source>
        <strain evidence="11 12">CECT 8960</strain>
    </source>
</reference>
<keyword evidence="5" id="KW-0418">Kinase</keyword>
<dbReference type="GO" id="GO:0004674">
    <property type="term" value="F:protein serine/threonine kinase activity"/>
    <property type="evidence" value="ECO:0007669"/>
    <property type="project" value="UniProtKB-KW"/>
</dbReference>
<evidence type="ECO:0000313" key="12">
    <source>
        <dbReference type="Proteomes" id="UP000520767"/>
    </source>
</evidence>
<dbReference type="InterPro" id="IPR017853">
    <property type="entry name" value="GH"/>
</dbReference>
<evidence type="ECO:0000256" key="9">
    <source>
        <dbReference type="SAM" id="Phobius"/>
    </source>
</evidence>
<dbReference type="InterPro" id="IPR008266">
    <property type="entry name" value="Tyr_kinase_AS"/>
</dbReference>
<gene>
    <name evidence="11" type="ORF">FHR82_004559</name>
</gene>
<dbReference type="GO" id="GO:0005524">
    <property type="term" value="F:ATP binding"/>
    <property type="evidence" value="ECO:0007669"/>
    <property type="project" value="UniProtKB-UniRule"/>
</dbReference>
<dbReference type="PROSITE" id="PS00107">
    <property type="entry name" value="PROTEIN_KINASE_ATP"/>
    <property type="match status" value="1"/>
</dbReference>
<dbReference type="CDD" id="cd14014">
    <property type="entry name" value="STKc_PknB_like"/>
    <property type="match status" value="1"/>
</dbReference>
<dbReference type="AlphaFoldDB" id="A0A7W7Q7E8"/>
<proteinExistence type="predicted"/>
<keyword evidence="9" id="KW-0812">Transmembrane</keyword>
<dbReference type="SUPFAM" id="SSF56112">
    <property type="entry name" value="Protein kinase-like (PK-like)"/>
    <property type="match status" value="1"/>
</dbReference>
<dbReference type="PROSITE" id="PS50011">
    <property type="entry name" value="PROTEIN_KINASE_DOM"/>
    <property type="match status" value="1"/>
</dbReference>
<dbReference type="Pfam" id="PF00069">
    <property type="entry name" value="Pkinase"/>
    <property type="match status" value="1"/>
</dbReference>
<feature type="domain" description="Protein kinase" evidence="10">
    <location>
        <begin position="11"/>
        <end position="259"/>
    </location>
</feature>
<evidence type="ECO:0000256" key="2">
    <source>
        <dbReference type="ARBA" id="ARBA00022527"/>
    </source>
</evidence>
<dbReference type="Gene3D" id="1.10.510.10">
    <property type="entry name" value="Transferase(Phosphotransferase) domain 1"/>
    <property type="match status" value="1"/>
</dbReference>